<gene>
    <name evidence="1" type="ORF">J2W91_003529</name>
</gene>
<sequence>MRKEGKDLSTSLGRKVGVSAKIAIRRGKVKSEFVKGHYRGAAATVLSRGDVVRISDRSHIGRMEKALGLDKVKPINITQSDAEQMQDDLDYFKGWYEDELKELFDKG</sequence>
<evidence type="ECO:0000313" key="1">
    <source>
        <dbReference type="EMBL" id="MDR6725043.1"/>
    </source>
</evidence>
<reference evidence="1" key="1">
    <citation type="submission" date="2023-07" db="EMBL/GenBank/DDBJ databases">
        <title>Sorghum-associated microbial communities from plants grown in Nebraska, USA.</title>
        <authorList>
            <person name="Schachtman D."/>
        </authorList>
    </citation>
    <scope>NUCLEOTIDE SEQUENCE</scope>
    <source>
        <strain evidence="1">BE80</strain>
    </source>
</reference>
<name>A0AAP5LQ23_PAEAM</name>
<dbReference type="AlphaFoldDB" id="A0AAP5LQ23"/>
<dbReference type="Proteomes" id="UP001254832">
    <property type="component" value="Unassembled WGS sequence"/>
</dbReference>
<protein>
    <submittedName>
        <fullName evidence="1">Uncharacterized protein</fullName>
    </submittedName>
</protein>
<organism evidence="1 2">
    <name type="scientific">Paenibacillus amylolyticus</name>
    <dbReference type="NCBI Taxonomy" id="1451"/>
    <lineage>
        <taxon>Bacteria</taxon>
        <taxon>Bacillati</taxon>
        <taxon>Bacillota</taxon>
        <taxon>Bacilli</taxon>
        <taxon>Bacillales</taxon>
        <taxon>Paenibacillaceae</taxon>
        <taxon>Paenibacillus</taxon>
    </lineage>
</organism>
<evidence type="ECO:0000313" key="2">
    <source>
        <dbReference type="Proteomes" id="UP001254832"/>
    </source>
</evidence>
<dbReference type="EMBL" id="JAVDTR010000009">
    <property type="protein sequence ID" value="MDR6725043.1"/>
    <property type="molecule type" value="Genomic_DNA"/>
</dbReference>
<accession>A0AAP5LQ23</accession>
<proteinExistence type="predicted"/>
<dbReference type="RefSeq" id="WP_310141872.1">
    <property type="nucleotide sequence ID" value="NZ_JAVDTR010000009.1"/>
</dbReference>
<comment type="caution">
    <text evidence="1">The sequence shown here is derived from an EMBL/GenBank/DDBJ whole genome shotgun (WGS) entry which is preliminary data.</text>
</comment>